<dbReference type="EMBL" id="LR796471">
    <property type="protein sequence ID" value="CAB4146674.1"/>
    <property type="molecule type" value="Genomic_DNA"/>
</dbReference>
<sequence length="153" mass="15815">MPSKITPITPSRVPIVDPVTSGVSRPWYMFFQSLYENSLAYVLGSGGQVTQLSTKSTSVSLNTLCGQITMAASSISASTSVSFTLNNNNIRPTDIVLVSAANVAGVAPTANTYSVSCDAVLAGSCRIQVRNISGVAAAQALVLNFAIVKAVNA</sequence>
<evidence type="ECO:0000313" key="1">
    <source>
        <dbReference type="EMBL" id="CAB4146674.1"/>
    </source>
</evidence>
<evidence type="ECO:0000313" key="2">
    <source>
        <dbReference type="EMBL" id="CAB4161396.1"/>
    </source>
</evidence>
<gene>
    <name evidence="1" type="ORF">UFOVP503_53</name>
    <name evidence="2" type="ORF">UFOVP763_47</name>
</gene>
<dbReference type="EMBL" id="LR796707">
    <property type="protein sequence ID" value="CAB4161396.1"/>
    <property type="molecule type" value="Genomic_DNA"/>
</dbReference>
<accession>A0A6J5MJ23</accession>
<protein>
    <submittedName>
        <fullName evidence="1">Uncharacterized protein</fullName>
    </submittedName>
</protein>
<reference evidence="1" key="1">
    <citation type="submission" date="2020-04" db="EMBL/GenBank/DDBJ databases">
        <authorList>
            <person name="Chiriac C."/>
            <person name="Salcher M."/>
            <person name="Ghai R."/>
            <person name="Kavagutti S V."/>
        </authorList>
    </citation>
    <scope>NUCLEOTIDE SEQUENCE</scope>
</reference>
<organism evidence="1">
    <name type="scientific">uncultured Caudovirales phage</name>
    <dbReference type="NCBI Taxonomy" id="2100421"/>
    <lineage>
        <taxon>Viruses</taxon>
        <taxon>Duplodnaviria</taxon>
        <taxon>Heunggongvirae</taxon>
        <taxon>Uroviricota</taxon>
        <taxon>Caudoviricetes</taxon>
        <taxon>Peduoviridae</taxon>
        <taxon>Maltschvirus</taxon>
        <taxon>Maltschvirus maltsch</taxon>
    </lineage>
</organism>
<proteinExistence type="predicted"/>
<name>A0A6J5MJ23_9CAUD</name>